<evidence type="ECO:0000313" key="2">
    <source>
        <dbReference type="Proteomes" id="UP001054902"/>
    </source>
</evidence>
<accession>A0AAD3H4X4</accession>
<organism evidence="1 2">
    <name type="scientific">Chaetoceros tenuissimus</name>
    <dbReference type="NCBI Taxonomy" id="426638"/>
    <lineage>
        <taxon>Eukaryota</taxon>
        <taxon>Sar</taxon>
        <taxon>Stramenopiles</taxon>
        <taxon>Ochrophyta</taxon>
        <taxon>Bacillariophyta</taxon>
        <taxon>Coscinodiscophyceae</taxon>
        <taxon>Chaetocerotophycidae</taxon>
        <taxon>Chaetocerotales</taxon>
        <taxon>Chaetocerotaceae</taxon>
        <taxon>Chaetoceros</taxon>
    </lineage>
</organism>
<keyword evidence="2" id="KW-1185">Reference proteome</keyword>
<dbReference type="AlphaFoldDB" id="A0AAD3H4X4"/>
<protein>
    <submittedName>
        <fullName evidence="1">Uncharacterized protein</fullName>
    </submittedName>
</protein>
<name>A0AAD3H4X4_9STRA</name>
<gene>
    <name evidence="1" type="ORF">CTEN210_07001</name>
</gene>
<dbReference type="Proteomes" id="UP001054902">
    <property type="component" value="Unassembled WGS sequence"/>
</dbReference>
<reference evidence="1 2" key="1">
    <citation type="journal article" date="2021" name="Sci. Rep.">
        <title>The genome of the diatom Chaetoceros tenuissimus carries an ancient integrated fragment of an extant virus.</title>
        <authorList>
            <person name="Hongo Y."/>
            <person name="Kimura K."/>
            <person name="Takaki Y."/>
            <person name="Yoshida Y."/>
            <person name="Baba S."/>
            <person name="Kobayashi G."/>
            <person name="Nagasaki K."/>
            <person name="Hano T."/>
            <person name="Tomaru Y."/>
        </authorList>
    </citation>
    <scope>NUCLEOTIDE SEQUENCE [LARGE SCALE GENOMIC DNA]</scope>
    <source>
        <strain evidence="1 2">NIES-3715</strain>
    </source>
</reference>
<dbReference type="EMBL" id="BLLK01000040">
    <property type="protein sequence ID" value="GFH50525.1"/>
    <property type="molecule type" value="Genomic_DNA"/>
</dbReference>
<sequence length="173" mass="19315">MIQMQYLQNCIRQAATICDATTKMLYKLTTGGFAPKLHIFDNECSALLKAILSKHEIKFQLVPSHQKRHNAAERAIQTFKNHFITCLCLVDPDFPLSEWDHQSSGSSMRQSKTIAVLEGIYDINKTPLAPLGTKLLNHVKTFGTRGKEACAASFVTSNAKHWSIDSLDPLTPN</sequence>
<proteinExistence type="predicted"/>
<evidence type="ECO:0000313" key="1">
    <source>
        <dbReference type="EMBL" id="GFH50525.1"/>
    </source>
</evidence>
<comment type="caution">
    <text evidence="1">The sequence shown here is derived from an EMBL/GenBank/DDBJ whole genome shotgun (WGS) entry which is preliminary data.</text>
</comment>